<comment type="cofactor">
    <cofactor evidence="1">
        <name>L-ascorbate</name>
        <dbReference type="ChEBI" id="CHEBI:38290"/>
    </cofactor>
</comment>
<keyword evidence="3" id="KW-0223">Dioxygenase</keyword>
<dbReference type="PANTHER" id="PTHR10730:SF45">
    <property type="entry name" value="PROCOLLAGEN-LYSINE,2-OXOGLUTARATE 5-DIOXYGENASE"/>
    <property type="match status" value="1"/>
</dbReference>
<dbReference type="InterPro" id="IPR002654">
    <property type="entry name" value="Glyco_trans_25"/>
</dbReference>
<dbReference type="GO" id="GO:0008475">
    <property type="term" value="F:procollagen-lysine 5-dioxygenase activity"/>
    <property type="evidence" value="ECO:0007669"/>
    <property type="project" value="TreeGrafter"/>
</dbReference>
<evidence type="ECO:0000256" key="4">
    <source>
        <dbReference type="ARBA" id="ARBA00023002"/>
    </source>
</evidence>
<evidence type="ECO:0000313" key="10">
    <source>
        <dbReference type="Proteomes" id="UP000241903"/>
    </source>
</evidence>
<evidence type="ECO:0000256" key="1">
    <source>
        <dbReference type="ARBA" id="ARBA00001961"/>
    </source>
</evidence>
<protein>
    <recommendedName>
        <fullName evidence="6">Fe2OG dioxygenase domain-containing protein</fullName>
    </recommendedName>
</protein>
<name>A0A1D8KNF8_9CAUD</name>
<gene>
    <name evidence="7" type="ORF">S050808_031</name>
    <name evidence="8" type="ORF">S820908_031</name>
</gene>
<dbReference type="Pfam" id="PF01755">
    <property type="entry name" value="Glyco_transf_25"/>
    <property type="match status" value="1"/>
</dbReference>
<evidence type="ECO:0000259" key="6">
    <source>
        <dbReference type="PROSITE" id="PS51471"/>
    </source>
</evidence>
<dbReference type="PROSITE" id="PS51471">
    <property type="entry name" value="FE2OG_OXY"/>
    <property type="match status" value="1"/>
</dbReference>
<dbReference type="InterPro" id="IPR057589">
    <property type="entry name" value="GT_PLOD"/>
</dbReference>
<evidence type="ECO:0000313" key="8">
    <source>
        <dbReference type="EMBL" id="AOV60406.1"/>
    </source>
</evidence>
<proteinExistence type="predicted"/>
<evidence type="ECO:0000256" key="5">
    <source>
        <dbReference type="ARBA" id="ARBA00023004"/>
    </source>
</evidence>
<dbReference type="CDD" id="cd06532">
    <property type="entry name" value="Glyco_transf_25"/>
    <property type="match status" value="1"/>
</dbReference>
<accession>A0A1D8KNF8</accession>
<dbReference type="Pfam" id="PF25342">
    <property type="entry name" value="GT_PLOD"/>
    <property type="match status" value="1"/>
</dbReference>
<dbReference type="EMBL" id="KU686205">
    <property type="protein sequence ID" value="AOV60406.1"/>
    <property type="molecule type" value="Genomic_DNA"/>
</dbReference>
<evidence type="ECO:0000256" key="2">
    <source>
        <dbReference type="ARBA" id="ARBA00022723"/>
    </source>
</evidence>
<reference evidence="9 10" key="1">
    <citation type="journal article" date="2016" name="Virology">
        <title>The genomic content and context of auxiliary metabolic genes in marine cyanomyoviruses.</title>
        <authorList>
            <person name="Crummett L.T."/>
            <person name="Puxty R.J."/>
            <person name="Weihe C."/>
            <person name="Marston M.F."/>
            <person name="Martiny J.B."/>
        </authorList>
    </citation>
    <scope>NUCLEOTIDE SEQUENCE [LARGE SCALE GENOMIC DNA]</scope>
    <source>
        <strain evidence="7">0808SB05</strain>
        <strain evidence="8">0908SB82</strain>
    </source>
</reference>
<keyword evidence="4" id="KW-0560">Oxidoreductase</keyword>
<dbReference type="PANTHER" id="PTHR10730">
    <property type="entry name" value="PROCOLLAGEN-LYSINE,2-OXOGLUTARATE 5-DIOXYGENASE/GLYCOSYLTRANSFERASE 25 FAMILY MEMBER"/>
    <property type="match status" value="1"/>
</dbReference>
<dbReference type="InterPro" id="IPR006620">
    <property type="entry name" value="Pro_4_hyd_alph"/>
</dbReference>
<sequence length="614" mass="71612">MKKFVVSLASRQERRRWFDDTNHKKIEYEVFNAVDGSLLDYHSLCQNGFDTNKNWIDPINNTHITSGEVGCFISHYMLWKKCIELDEPIIILEDDGIITDRFSEQRVEQLLEEYNFTYLGWLEMENSTSINDELVVPKYPYWTLAYAITPEAAKILVQSKPHKQIIPVDEYLPTMMKSLNPCGYRDNVVIPVGRDVFASDVDPVDRYKYFIDFRTHVVTVADDEYKCNYLYESVGKNNFKVKNVGKGIEWKGSDMSGPGGGQKVNILRSYLNKLPNHDVVLFMDGFDTFAAADLQEVIRRYLEFKCRVLFAAERYLWPDQSLEFPECDTPYKYLNSGLYIGRVDELKKIFADPIEDHEDDQLYFQKKYLSGEYDIKLDHECYIFQCNDPDVQLSKLQLYNPNTSCYPCLYHGNGGTEAKDRLENIFERLYGHRINYITPKKYEYINDDMLLVDYMTPTMCEDMIRRADADGEWGSLSYDKFPAQEIRLSKLGLWEELEEHWREVINPIIEYHWKPTQMYGMRDAFVMRYSLETQKELALHTDASLVTGSVKLNDDYEGGELIFPRQKISNKNLPIGKLLLFPGAVTHGHACTELLSGVKYSLTMWTSRYEGDEV</sequence>
<dbReference type="Gene3D" id="2.60.120.620">
    <property type="entry name" value="q2cbj1_9rhob like domain"/>
    <property type="match status" value="1"/>
</dbReference>
<evidence type="ECO:0000313" key="9">
    <source>
        <dbReference type="Proteomes" id="UP000240393"/>
    </source>
</evidence>
<dbReference type="EMBL" id="KU686204">
    <property type="protein sequence ID" value="AOV60178.1"/>
    <property type="molecule type" value="Genomic_DNA"/>
</dbReference>
<keyword evidence="5" id="KW-0408">Iron</keyword>
<dbReference type="GO" id="GO:0031418">
    <property type="term" value="F:L-ascorbic acid binding"/>
    <property type="evidence" value="ECO:0007669"/>
    <property type="project" value="InterPro"/>
</dbReference>
<dbReference type="Proteomes" id="UP000241903">
    <property type="component" value="Segment"/>
</dbReference>
<dbReference type="InterPro" id="IPR005123">
    <property type="entry name" value="Oxoglu/Fe-dep_dioxygenase_dom"/>
</dbReference>
<dbReference type="InterPro" id="IPR050757">
    <property type="entry name" value="Collagen_mod_GT25"/>
</dbReference>
<dbReference type="GO" id="GO:0005506">
    <property type="term" value="F:iron ion binding"/>
    <property type="evidence" value="ECO:0007669"/>
    <property type="project" value="InterPro"/>
</dbReference>
<dbReference type="Proteomes" id="UP000240393">
    <property type="component" value="Segment"/>
</dbReference>
<feature type="domain" description="Fe2OG dioxygenase" evidence="6">
    <location>
        <begin position="514"/>
        <end position="608"/>
    </location>
</feature>
<dbReference type="SMART" id="SM00702">
    <property type="entry name" value="P4Hc"/>
    <property type="match status" value="1"/>
</dbReference>
<evidence type="ECO:0000256" key="3">
    <source>
        <dbReference type="ARBA" id="ARBA00022964"/>
    </source>
</evidence>
<organism evidence="7 9">
    <name type="scientific">Synechococcus phage S-CAM9</name>
    <dbReference type="NCBI Taxonomy" id="1883369"/>
    <lineage>
        <taxon>Viruses</taxon>
        <taxon>Duplodnaviria</taxon>
        <taxon>Heunggongvirae</taxon>
        <taxon>Uroviricota</taxon>
        <taxon>Caudoviricetes</taxon>
        <taxon>Pantevenvirales</taxon>
        <taxon>Kyanoviridae</taxon>
        <taxon>Kanaloavirus</taxon>
        <taxon>Kanaloavirus scam9</taxon>
    </lineage>
</organism>
<keyword evidence="2" id="KW-0479">Metal-binding</keyword>
<dbReference type="CDD" id="cd22997">
    <property type="entry name" value="GT_LH"/>
    <property type="match status" value="1"/>
</dbReference>
<evidence type="ECO:0000313" key="7">
    <source>
        <dbReference type="EMBL" id="AOV60178.1"/>
    </source>
</evidence>